<keyword evidence="6" id="KW-1185">Reference proteome</keyword>
<dbReference type="PRINTS" id="PR00301">
    <property type="entry name" value="HEATSHOCK70"/>
</dbReference>
<keyword evidence="1" id="KW-0547">Nucleotide-binding</keyword>
<dbReference type="PANTHER" id="PTHR42749:SF1">
    <property type="entry name" value="CELL SHAPE-DETERMINING PROTEIN MREB"/>
    <property type="match status" value="1"/>
</dbReference>
<dbReference type="InterPro" id="IPR013126">
    <property type="entry name" value="Hsp_70_fam"/>
</dbReference>
<evidence type="ECO:0000313" key="5">
    <source>
        <dbReference type="EMBL" id="GAA4245105.1"/>
    </source>
</evidence>
<organism evidence="5 6">
    <name type="scientific">Dactylosporangium darangshiense</name>
    <dbReference type="NCBI Taxonomy" id="579108"/>
    <lineage>
        <taxon>Bacteria</taxon>
        <taxon>Bacillati</taxon>
        <taxon>Actinomycetota</taxon>
        <taxon>Actinomycetes</taxon>
        <taxon>Micromonosporales</taxon>
        <taxon>Micromonosporaceae</taxon>
        <taxon>Dactylosporangium</taxon>
    </lineage>
</organism>
<dbReference type="EMBL" id="BAABAT010000002">
    <property type="protein sequence ID" value="GAA4245105.1"/>
    <property type="molecule type" value="Genomic_DNA"/>
</dbReference>
<evidence type="ECO:0000256" key="2">
    <source>
        <dbReference type="ARBA" id="ARBA00022840"/>
    </source>
</evidence>
<dbReference type="Pfam" id="PF00012">
    <property type="entry name" value="HSP70"/>
    <property type="match status" value="1"/>
</dbReference>
<comment type="caution">
    <text evidence="5">The sequence shown here is derived from an EMBL/GenBank/DDBJ whole genome shotgun (WGS) entry which is preliminary data.</text>
</comment>
<evidence type="ECO:0000256" key="4">
    <source>
        <dbReference type="SAM" id="MobiDB-lite"/>
    </source>
</evidence>
<reference evidence="6" key="1">
    <citation type="journal article" date="2019" name="Int. J. Syst. Evol. Microbiol.">
        <title>The Global Catalogue of Microorganisms (GCM) 10K type strain sequencing project: providing services to taxonomists for standard genome sequencing and annotation.</title>
        <authorList>
            <consortium name="The Broad Institute Genomics Platform"/>
            <consortium name="The Broad Institute Genome Sequencing Center for Infectious Disease"/>
            <person name="Wu L."/>
            <person name="Ma J."/>
        </authorList>
    </citation>
    <scope>NUCLEOTIDE SEQUENCE [LARGE SCALE GENOMIC DNA]</scope>
    <source>
        <strain evidence="6">JCM 17441</strain>
    </source>
</reference>
<proteinExistence type="predicted"/>
<protein>
    <recommendedName>
        <fullName evidence="7">Hsp70 family protein</fullName>
    </recommendedName>
</protein>
<sequence length="1020" mass="108854">MGVVYGIDFGTSTSAIVVGRADGTFLRVKDPGSPFGRYSVPTAVCLQRDGTFAVGAAAERTKRLRPDRYRAGFKREFADPTPTMLGDRPFRSYELAAEVLRFLRAQAMQVVPEEAATLVVTVPAAWEGASHDLMHKAAALAGFGAADVRLVTEPVAAAAYAAHGTADVGATTLVYDLGGGTFDCAIARRNADGTMEVLGQPGGIDGIGGLAFDRAVLRHIRAEHPEQTGTLLDSAATDAATWRKRLQLQDTCEQIKIQLSITEAHEEMLSELDDPVVIEITRDQLEAVLAPLLDETLDECERLLAEQGLEWPDIDAIIPVGGSSRLPLVAKRLSERSGRPVRHVDDPDLAIAHGAAILAGPRPAQPAPQPEAEPEAEAEAEPEPQAEPQAEEVDGPTTARIADGVRAFLARLRPSSRFHLAPGIPGNKLTNALSMHPTAAGEEVLALYDFTVWGGAKESMLFTSLGVRYRNSGLGEDTPRFFDYTTFGSGAATVESQGTARFSDGVPRGLTMFNEGDVTPIRDLLHEINRLAQGHLAAVPEATFGEQPGGPVAAPMPAANLLAEVRRLLAAMKATTKLRLAPDIQSSKLANARSAHKVDPGEDVLALYDFTLWGGAKESALFTTRGLRLRNGWGVEGSQSIHPYTEFPAALFRLDGETWTRNDPPQSVGSVDRSDVFAMRTLVYEIIRLAGGMPVTERHQAAMRAAQPRYADGVRALLAATASGGRFYVGTRLTPAQRQSFGAALVIPAGEELLAVYNMAITGEAGPQCLALTDRGVRFRGMSAGGTECAAPYERFATDAFEVRSTKELVLGDGVVRYPYSLDELDLPLLRGLFERITALARSDRPALPASPVRSLPAAPISPAAVSPAESLPAVPVSPAPPLPVTAQPDRFGALLGVADERQVAQLLAGPSRRQVLDDLFAWLCTRYRPRPGRHDLVLHWVVDGEVFELVLTGAGCARSPRPLRAPALSLVTAGVSLFRLASGRVAPLSLFLTGEVRLVGDVGLANELGTLFALGAQAR</sequence>
<accession>A0ABP8CYX3</accession>
<keyword evidence="3" id="KW-0143">Chaperone</keyword>
<evidence type="ECO:0000256" key="1">
    <source>
        <dbReference type="ARBA" id="ARBA00022741"/>
    </source>
</evidence>
<name>A0ABP8CYX3_9ACTN</name>
<dbReference type="Gene3D" id="3.90.640.10">
    <property type="entry name" value="Actin, Chain A, domain 4"/>
    <property type="match status" value="1"/>
</dbReference>
<evidence type="ECO:0008006" key="7">
    <source>
        <dbReference type="Google" id="ProtNLM"/>
    </source>
</evidence>
<feature type="compositionally biased region" description="Acidic residues" evidence="4">
    <location>
        <begin position="372"/>
        <end position="394"/>
    </location>
</feature>
<dbReference type="InterPro" id="IPR043129">
    <property type="entry name" value="ATPase_NBD"/>
</dbReference>
<dbReference type="PANTHER" id="PTHR42749">
    <property type="entry name" value="CELL SHAPE-DETERMINING PROTEIN MREB"/>
    <property type="match status" value="1"/>
</dbReference>
<dbReference type="Proteomes" id="UP001500620">
    <property type="component" value="Unassembled WGS sequence"/>
</dbReference>
<evidence type="ECO:0000256" key="3">
    <source>
        <dbReference type="ARBA" id="ARBA00023186"/>
    </source>
</evidence>
<dbReference type="SUPFAM" id="SSF53067">
    <property type="entry name" value="Actin-like ATPase domain"/>
    <property type="match status" value="2"/>
</dbReference>
<dbReference type="Gene3D" id="3.30.420.40">
    <property type="match status" value="2"/>
</dbReference>
<dbReference type="InterPro" id="IPR036527">
    <property type="entry name" value="SCP2_sterol-bd_dom_sf"/>
</dbReference>
<gene>
    <name evidence="5" type="ORF">GCM10022255_011050</name>
</gene>
<dbReference type="RefSeq" id="WP_345121889.1">
    <property type="nucleotide sequence ID" value="NZ_BAABAT010000002.1"/>
</dbReference>
<evidence type="ECO:0000313" key="6">
    <source>
        <dbReference type="Proteomes" id="UP001500620"/>
    </source>
</evidence>
<feature type="region of interest" description="Disordered" evidence="4">
    <location>
        <begin position="360"/>
        <end position="397"/>
    </location>
</feature>
<keyword evidence="2" id="KW-0067">ATP-binding</keyword>
<dbReference type="SUPFAM" id="SSF55718">
    <property type="entry name" value="SCP-like"/>
    <property type="match status" value="1"/>
</dbReference>